<dbReference type="Proteomes" id="UP000887579">
    <property type="component" value="Unplaced"/>
</dbReference>
<sequence length="342" mass="39027">MTYRVSHESLLRFATVAPITVEPLFPPSPTNKSPVFFGFRSNSSKSSSSPEEKTNENEGEEEGETEFVSTLPTTSETHGSDAFVILLSHGDTYNLINALENLKPKFIICYHLDITSMRIIETYNALYPEKKLKVYTILYKESAEEERYLLALRKEQTAFEMLIREQGVLMVPSEYDVSRESTTKLRQLTLAKDSRNVVPAKDEKNKVIVDMREFNSELPTVLYKRGVDLISATLEIGDYILAPTVCVERKALDDLAQSLNNGRIFKQVEQMLRHYSRCILLIESNEKFKHRKVNGGPFQGELSRRGRETRALLTMLIRANPKMSAIWSSSPRVSAELFEEIK</sequence>
<organism evidence="1 2">
    <name type="scientific">Panagrolaimus sp. ES5</name>
    <dbReference type="NCBI Taxonomy" id="591445"/>
    <lineage>
        <taxon>Eukaryota</taxon>
        <taxon>Metazoa</taxon>
        <taxon>Ecdysozoa</taxon>
        <taxon>Nematoda</taxon>
        <taxon>Chromadorea</taxon>
        <taxon>Rhabditida</taxon>
        <taxon>Tylenchina</taxon>
        <taxon>Panagrolaimomorpha</taxon>
        <taxon>Panagrolaimoidea</taxon>
        <taxon>Panagrolaimidae</taxon>
        <taxon>Panagrolaimus</taxon>
    </lineage>
</organism>
<evidence type="ECO:0000313" key="2">
    <source>
        <dbReference type="WBParaSite" id="ES5_v2.g1044.t1"/>
    </source>
</evidence>
<dbReference type="WBParaSite" id="ES5_v2.g1044.t1">
    <property type="protein sequence ID" value="ES5_v2.g1044.t1"/>
    <property type="gene ID" value="ES5_v2.g1044"/>
</dbReference>
<protein>
    <submittedName>
        <fullName evidence="2">ERCC4 domain-containing protein</fullName>
    </submittedName>
</protein>
<reference evidence="2" key="1">
    <citation type="submission" date="2022-11" db="UniProtKB">
        <authorList>
            <consortium name="WormBaseParasite"/>
        </authorList>
    </citation>
    <scope>IDENTIFICATION</scope>
</reference>
<evidence type="ECO:0000313" key="1">
    <source>
        <dbReference type="Proteomes" id="UP000887579"/>
    </source>
</evidence>
<accession>A0AC34F0D1</accession>
<name>A0AC34F0D1_9BILA</name>
<proteinExistence type="predicted"/>